<dbReference type="InterPro" id="IPR023997">
    <property type="entry name" value="TonB-dep_OMP_SusC/RagA_CS"/>
</dbReference>
<dbReference type="GO" id="GO:0009279">
    <property type="term" value="C:cell outer membrane"/>
    <property type="evidence" value="ECO:0007669"/>
    <property type="project" value="UniProtKB-SubCell"/>
</dbReference>
<feature type="signal peptide" evidence="3">
    <location>
        <begin position="1"/>
        <end position="21"/>
    </location>
</feature>
<evidence type="ECO:0000256" key="3">
    <source>
        <dbReference type="SAM" id="SignalP"/>
    </source>
</evidence>
<evidence type="ECO:0000256" key="2">
    <source>
        <dbReference type="PROSITE-ProRule" id="PRU01360"/>
    </source>
</evidence>
<dbReference type="PROSITE" id="PS52016">
    <property type="entry name" value="TONB_DEPENDENT_REC_3"/>
    <property type="match status" value="1"/>
</dbReference>
<keyword evidence="2" id="KW-0998">Cell outer membrane</keyword>
<dbReference type="PANTHER" id="PTHR30069">
    <property type="entry name" value="TONB-DEPENDENT OUTER MEMBRANE RECEPTOR"/>
    <property type="match status" value="1"/>
</dbReference>
<dbReference type="InterPro" id="IPR012910">
    <property type="entry name" value="Plug_dom"/>
</dbReference>
<comment type="subcellular location">
    <subcellularLocation>
        <location evidence="2">Cell outer membrane</location>
        <topology evidence="2">Multi-pass membrane protein</topology>
    </subcellularLocation>
</comment>
<feature type="chain" id="PRO_5011670768" evidence="3">
    <location>
        <begin position="22"/>
        <end position="239"/>
    </location>
</feature>
<sequence>MKKIKASILIVVLTSATTVVNAQKKSKIDTANTKEIEVIVVTALGIKRDEKSLSYANQTVKAKDLNLTQNVDVKNSIVGKVAGVQLNGQAGSKLGETGKLRLRGAVSLLNDADPIYVLDGVIIDPNTIDMDIIESINVLKGPNATSLYGVRAQYGVIIMTTKKGSKSRLNVELNSTATVDVVARTMKYQNLYGQGYGGDASFKTFVFNPGTMPAEWAVFDGKRYLAGDNNYADESWTKD</sequence>
<dbReference type="PANTHER" id="PTHR30069:SF29">
    <property type="entry name" value="HEMOGLOBIN AND HEMOGLOBIN-HAPTOGLOBIN-BINDING PROTEIN 1-RELATED"/>
    <property type="match status" value="1"/>
</dbReference>
<keyword evidence="1 3" id="KW-0732">Signal</keyword>
<gene>
    <name evidence="5" type="ORF">SAMN05421594_4691</name>
</gene>
<reference evidence="6" key="1">
    <citation type="submission" date="2016-10" db="EMBL/GenBank/DDBJ databases">
        <authorList>
            <person name="Varghese N."/>
            <person name="Submissions S."/>
        </authorList>
    </citation>
    <scope>NUCLEOTIDE SEQUENCE [LARGE SCALE GENOMIC DNA]</scope>
    <source>
        <strain evidence="6">DSM 25575</strain>
    </source>
</reference>
<evidence type="ECO:0000259" key="4">
    <source>
        <dbReference type="Pfam" id="PF07715"/>
    </source>
</evidence>
<evidence type="ECO:0000313" key="5">
    <source>
        <dbReference type="EMBL" id="SFN91688.1"/>
    </source>
</evidence>
<accession>A0A1I5CXL3</accession>
<keyword evidence="2" id="KW-0813">Transport</keyword>
<keyword evidence="2" id="KW-1134">Transmembrane beta strand</keyword>
<protein>
    <submittedName>
        <fullName evidence="5">TonB-dependent outer membrane receptor, SusC/RagA subfamily, signature region</fullName>
    </submittedName>
</protein>
<dbReference type="AlphaFoldDB" id="A0A1I5CXL3"/>
<dbReference type="NCBIfam" id="TIGR04057">
    <property type="entry name" value="SusC_RagA_signa"/>
    <property type="match status" value="1"/>
</dbReference>
<keyword evidence="6" id="KW-1185">Reference proteome</keyword>
<keyword evidence="2" id="KW-0472">Membrane</keyword>
<dbReference type="RefSeq" id="WP_090027574.1">
    <property type="nucleotide sequence ID" value="NZ_FOVD01000011.1"/>
</dbReference>
<evidence type="ECO:0000256" key="1">
    <source>
        <dbReference type="ARBA" id="ARBA00022729"/>
    </source>
</evidence>
<dbReference type="Pfam" id="PF07715">
    <property type="entry name" value="Plug"/>
    <property type="match status" value="1"/>
</dbReference>
<keyword evidence="2" id="KW-0812">Transmembrane</keyword>
<dbReference type="Gene3D" id="2.170.130.10">
    <property type="entry name" value="TonB-dependent receptor, plug domain"/>
    <property type="match status" value="1"/>
</dbReference>
<dbReference type="GO" id="GO:0044718">
    <property type="term" value="P:siderophore transmembrane transport"/>
    <property type="evidence" value="ECO:0007669"/>
    <property type="project" value="TreeGrafter"/>
</dbReference>
<feature type="domain" description="TonB-dependent receptor plug" evidence="4">
    <location>
        <begin position="51"/>
        <end position="156"/>
    </location>
</feature>
<evidence type="ECO:0000313" key="6">
    <source>
        <dbReference type="Proteomes" id="UP000198769"/>
    </source>
</evidence>
<comment type="similarity">
    <text evidence="2">Belongs to the TonB-dependent receptor family.</text>
</comment>
<dbReference type="EMBL" id="FOVD01000011">
    <property type="protein sequence ID" value="SFN91688.1"/>
    <property type="molecule type" value="Genomic_DNA"/>
</dbReference>
<name>A0A1I5CXL3_CHROL</name>
<dbReference type="OrthoDB" id="9768177at2"/>
<organism evidence="5 6">
    <name type="scientific">Chryseobacterium oleae</name>
    <dbReference type="NCBI Taxonomy" id="491207"/>
    <lineage>
        <taxon>Bacteria</taxon>
        <taxon>Pseudomonadati</taxon>
        <taxon>Bacteroidota</taxon>
        <taxon>Flavobacteriia</taxon>
        <taxon>Flavobacteriales</taxon>
        <taxon>Weeksellaceae</taxon>
        <taxon>Chryseobacterium group</taxon>
        <taxon>Chryseobacterium</taxon>
    </lineage>
</organism>
<proteinExistence type="inferred from homology"/>
<dbReference type="InterPro" id="IPR039426">
    <property type="entry name" value="TonB-dep_rcpt-like"/>
</dbReference>
<dbReference type="InterPro" id="IPR037066">
    <property type="entry name" value="Plug_dom_sf"/>
</dbReference>
<dbReference type="Proteomes" id="UP000198769">
    <property type="component" value="Unassembled WGS sequence"/>
</dbReference>
<keyword evidence="5" id="KW-0675">Receptor</keyword>
<dbReference type="GO" id="GO:0015344">
    <property type="term" value="F:siderophore uptake transmembrane transporter activity"/>
    <property type="evidence" value="ECO:0007669"/>
    <property type="project" value="TreeGrafter"/>
</dbReference>
<dbReference type="SUPFAM" id="SSF56935">
    <property type="entry name" value="Porins"/>
    <property type="match status" value="1"/>
</dbReference>